<proteinExistence type="inferred from homology"/>
<dbReference type="OrthoDB" id="9778774at2"/>
<evidence type="ECO:0000256" key="3">
    <source>
        <dbReference type="ARBA" id="ARBA00023125"/>
    </source>
</evidence>
<dbReference type="RefSeq" id="WP_091686039.1">
    <property type="nucleotide sequence ID" value="NZ_BAABFM010000085.1"/>
</dbReference>
<keyword evidence="2" id="KW-0805">Transcription regulation</keyword>
<dbReference type="STRING" id="1527.SAMN04489757_111101"/>
<comment type="similarity">
    <text evidence="1">Belongs to the LysR transcriptional regulatory family.</text>
</comment>
<evidence type="ECO:0000256" key="4">
    <source>
        <dbReference type="ARBA" id="ARBA00023163"/>
    </source>
</evidence>
<dbReference type="Pfam" id="PF00126">
    <property type="entry name" value="HTH_1"/>
    <property type="match status" value="1"/>
</dbReference>
<dbReference type="PROSITE" id="PS50931">
    <property type="entry name" value="HTH_LYSR"/>
    <property type="match status" value="1"/>
</dbReference>
<evidence type="ECO:0000256" key="1">
    <source>
        <dbReference type="ARBA" id="ARBA00009437"/>
    </source>
</evidence>
<evidence type="ECO:0000313" key="6">
    <source>
        <dbReference type="EMBL" id="SFO17029.1"/>
    </source>
</evidence>
<evidence type="ECO:0000313" key="7">
    <source>
        <dbReference type="Proteomes" id="UP000198806"/>
    </source>
</evidence>
<dbReference type="InterPro" id="IPR000847">
    <property type="entry name" value="LysR_HTH_N"/>
</dbReference>
<keyword evidence="7" id="KW-1185">Reference proteome</keyword>
<accession>A0A1I5F061</accession>
<dbReference type="GO" id="GO:0003700">
    <property type="term" value="F:DNA-binding transcription factor activity"/>
    <property type="evidence" value="ECO:0007669"/>
    <property type="project" value="InterPro"/>
</dbReference>
<sequence length="314" mass="35860">MEQNLSQYKIFNTVAAVGNISHAAKELYISQPAISKAISRLESDLGVTLFTRTSRGVKLTEEGALFYEYTKSAFDTLSQGEENIKRITQLGIGHLRIGVSTTLCKYILLPFLKEFVLSYPHIKITIECQSTFQTLELLQNKKIDIGLIGKPENRKNLDFYPVMQIEDIFVTTQAYLDNLKIRELPENQREKEKGSRKNSLLSASIFKSATVMLLDEKNMTRIFIDDYFVKNHIETNQILEVSNMDLLIEFAKIGLGVSCVIKEFVQTELKNGLLVEIPLKVPLVKREVGFAFSTNKYLSDSAQKFIKFYQQFKL</sequence>
<dbReference type="Pfam" id="PF03466">
    <property type="entry name" value="LysR_substrate"/>
    <property type="match status" value="1"/>
</dbReference>
<dbReference type="InterPro" id="IPR036388">
    <property type="entry name" value="WH-like_DNA-bd_sf"/>
</dbReference>
<dbReference type="AlphaFoldDB" id="A0A1I5F061"/>
<evidence type="ECO:0000256" key="2">
    <source>
        <dbReference type="ARBA" id="ARBA00023015"/>
    </source>
</evidence>
<dbReference type="FunFam" id="1.10.10.10:FF:000001">
    <property type="entry name" value="LysR family transcriptional regulator"/>
    <property type="match status" value="1"/>
</dbReference>
<dbReference type="GO" id="GO:0000976">
    <property type="term" value="F:transcription cis-regulatory region binding"/>
    <property type="evidence" value="ECO:0007669"/>
    <property type="project" value="TreeGrafter"/>
</dbReference>
<reference evidence="6 7" key="1">
    <citation type="submission" date="2016-10" db="EMBL/GenBank/DDBJ databases">
        <authorList>
            <person name="de Groot N.N."/>
        </authorList>
    </citation>
    <scope>NUCLEOTIDE SEQUENCE [LARGE SCALE GENOMIC DNA]</scope>
    <source>
        <strain evidence="6 7">DSM 1283</strain>
    </source>
</reference>
<dbReference type="CDD" id="cd05466">
    <property type="entry name" value="PBP2_LTTR_substrate"/>
    <property type="match status" value="1"/>
</dbReference>
<dbReference type="EMBL" id="FOWD01000011">
    <property type="protein sequence ID" value="SFO17029.1"/>
    <property type="molecule type" value="Genomic_DNA"/>
</dbReference>
<dbReference type="SUPFAM" id="SSF53850">
    <property type="entry name" value="Periplasmic binding protein-like II"/>
    <property type="match status" value="1"/>
</dbReference>
<gene>
    <name evidence="6" type="ORF">SAMN04489757_111101</name>
</gene>
<protein>
    <submittedName>
        <fullName evidence="6">DNA-binding transcriptional regulator, LysR family</fullName>
    </submittedName>
</protein>
<dbReference type="PANTHER" id="PTHR30126">
    <property type="entry name" value="HTH-TYPE TRANSCRIPTIONAL REGULATOR"/>
    <property type="match status" value="1"/>
</dbReference>
<evidence type="ECO:0000259" key="5">
    <source>
        <dbReference type="PROSITE" id="PS50931"/>
    </source>
</evidence>
<feature type="domain" description="HTH lysR-type" evidence="5">
    <location>
        <begin position="1"/>
        <end position="60"/>
    </location>
</feature>
<dbReference type="PANTHER" id="PTHR30126:SF64">
    <property type="entry name" value="HTH-TYPE TRANSCRIPTIONAL REGULATOR CITR"/>
    <property type="match status" value="1"/>
</dbReference>
<dbReference type="Proteomes" id="UP000198806">
    <property type="component" value="Unassembled WGS sequence"/>
</dbReference>
<dbReference type="SUPFAM" id="SSF46785">
    <property type="entry name" value="Winged helix' DNA-binding domain"/>
    <property type="match status" value="1"/>
</dbReference>
<dbReference type="Gene3D" id="3.40.190.290">
    <property type="match status" value="1"/>
</dbReference>
<dbReference type="InterPro" id="IPR005119">
    <property type="entry name" value="LysR_subst-bd"/>
</dbReference>
<dbReference type="Gene3D" id="1.10.10.10">
    <property type="entry name" value="Winged helix-like DNA-binding domain superfamily/Winged helix DNA-binding domain"/>
    <property type="match status" value="1"/>
</dbReference>
<name>A0A1I5F061_9FIRM</name>
<keyword evidence="3 6" id="KW-0238">DNA-binding</keyword>
<dbReference type="PRINTS" id="PR00039">
    <property type="entry name" value="HTHLYSR"/>
</dbReference>
<dbReference type="InterPro" id="IPR036390">
    <property type="entry name" value="WH_DNA-bd_sf"/>
</dbReference>
<organism evidence="6 7">
    <name type="scientific">Anaerocolumna aminovalerica</name>
    <dbReference type="NCBI Taxonomy" id="1527"/>
    <lineage>
        <taxon>Bacteria</taxon>
        <taxon>Bacillati</taxon>
        <taxon>Bacillota</taxon>
        <taxon>Clostridia</taxon>
        <taxon>Lachnospirales</taxon>
        <taxon>Lachnospiraceae</taxon>
        <taxon>Anaerocolumna</taxon>
    </lineage>
</organism>
<keyword evidence="4" id="KW-0804">Transcription</keyword>